<accession>Q021E7</accession>
<evidence type="ECO:0008006" key="3">
    <source>
        <dbReference type="Google" id="ProtNLM"/>
    </source>
</evidence>
<evidence type="ECO:0000313" key="2">
    <source>
        <dbReference type="EMBL" id="ABJ84442.1"/>
    </source>
</evidence>
<dbReference type="STRING" id="234267.Acid_3469"/>
<gene>
    <name evidence="2" type="ordered locus">Acid_3469</name>
</gene>
<name>Q021E7_SOLUE</name>
<dbReference type="KEGG" id="sus:Acid_3469"/>
<keyword evidence="1" id="KW-0732">Signal</keyword>
<dbReference type="AlphaFoldDB" id="Q021E7"/>
<feature type="chain" id="PRO_5004162839" description="Outer membrane lipoprotein-sorting protein" evidence="1">
    <location>
        <begin position="19"/>
        <end position="270"/>
    </location>
</feature>
<dbReference type="OrthoDB" id="101814at2"/>
<reference evidence="2" key="1">
    <citation type="submission" date="2006-10" db="EMBL/GenBank/DDBJ databases">
        <title>Complete sequence of Solibacter usitatus Ellin6076.</title>
        <authorList>
            <consortium name="US DOE Joint Genome Institute"/>
            <person name="Copeland A."/>
            <person name="Lucas S."/>
            <person name="Lapidus A."/>
            <person name="Barry K."/>
            <person name="Detter J.C."/>
            <person name="Glavina del Rio T."/>
            <person name="Hammon N."/>
            <person name="Israni S."/>
            <person name="Dalin E."/>
            <person name="Tice H."/>
            <person name="Pitluck S."/>
            <person name="Thompson L.S."/>
            <person name="Brettin T."/>
            <person name="Bruce D."/>
            <person name="Han C."/>
            <person name="Tapia R."/>
            <person name="Gilna P."/>
            <person name="Schmutz J."/>
            <person name="Larimer F."/>
            <person name="Land M."/>
            <person name="Hauser L."/>
            <person name="Kyrpides N."/>
            <person name="Mikhailova N."/>
            <person name="Janssen P.H."/>
            <person name="Kuske C.R."/>
            <person name="Richardson P."/>
        </authorList>
    </citation>
    <scope>NUCLEOTIDE SEQUENCE</scope>
    <source>
        <strain evidence="2">Ellin6076</strain>
    </source>
</reference>
<protein>
    <recommendedName>
        <fullName evidence="3">Outer membrane lipoprotein-sorting protein</fullName>
    </recommendedName>
</protein>
<sequence length="270" mass="30155" precursor="true">MRIAAAIGLLVFCGAARAQHPLDEEQTQLVEAARAAALEYSGSLPDFLCTERIVRREDPRNDNRWRPLDTLTVRLSYLDHRENYKLMAIDGKPTQVEYLAAGGSLTTGEFGSRLIALFSPQSKAVFEWKGWAQLHGRRVAVLHYRIAQENSTFLVGEAPGVQKGKSSIVAGYRGEVSIDEETRRVLKLTAMAELPAGFPIRESTATVEYDFRKVGGKQFLVPVSADAGMRRGSYKSENHVEFLDYRKFQGESTISFDNLDEKAKTPPDKK</sequence>
<dbReference type="InParanoid" id="Q021E7"/>
<organism evidence="2">
    <name type="scientific">Solibacter usitatus (strain Ellin6076)</name>
    <dbReference type="NCBI Taxonomy" id="234267"/>
    <lineage>
        <taxon>Bacteria</taxon>
        <taxon>Pseudomonadati</taxon>
        <taxon>Acidobacteriota</taxon>
        <taxon>Terriglobia</taxon>
        <taxon>Bryobacterales</taxon>
        <taxon>Solibacteraceae</taxon>
        <taxon>Candidatus Solibacter</taxon>
    </lineage>
</organism>
<dbReference type="EMBL" id="CP000473">
    <property type="protein sequence ID" value="ABJ84442.1"/>
    <property type="molecule type" value="Genomic_DNA"/>
</dbReference>
<proteinExistence type="predicted"/>
<dbReference type="HOGENOM" id="CLU_1030151_0_0_0"/>
<evidence type="ECO:0000256" key="1">
    <source>
        <dbReference type="SAM" id="SignalP"/>
    </source>
</evidence>
<feature type="signal peptide" evidence="1">
    <location>
        <begin position="1"/>
        <end position="18"/>
    </location>
</feature>